<reference evidence="3" key="1">
    <citation type="submission" date="2017-11" db="EMBL/GenBank/DDBJ databases">
        <title>Three new genomes from thermophilic consortium.</title>
        <authorList>
            <person name="Quaggio R."/>
            <person name="Amgarten D."/>
            <person name="Setubal J.C."/>
        </authorList>
    </citation>
    <scope>NUCLEOTIDE SEQUENCE</scope>
    <source>
        <strain evidence="3">ZCTH01-B2</strain>
    </source>
</reference>
<dbReference type="Proteomes" id="UP000732377">
    <property type="component" value="Unassembled WGS sequence"/>
</dbReference>
<comment type="caution">
    <text evidence="3">The sequence shown here is derived from an EMBL/GenBank/DDBJ whole genome shotgun (WGS) entry which is preliminary data.</text>
</comment>
<dbReference type="Gene3D" id="2.70.70.10">
    <property type="entry name" value="Glucose Permease (Domain IIA)"/>
    <property type="match status" value="1"/>
</dbReference>
<accession>A0A953LGA0</accession>
<dbReference type="InterPro" id="IPR016047">
    <property type="entry name" value="M23ase_b-sheet_dom"/>
</dbReference>
<dbReference type="CDD" id="cd12797">
    <property type="entry name" value="M23_peptidase"/>
    <property type="match status" value="1"/>
</dbReference>
<dbReference type="GO" id="GO:0004222">
    <property type="term" value="F:metalloendopeptidase activity"/>
    <property type="evidence" value="ECO:0007669"/>
    <property type="project" value="TreeGrafter"/>
</dbReference>
<proteinExistence type="predicted"/>
<protein>
    <submittedName>
        <fullName evidence="3">Peptidase M23</fullName>
    </submittedName>
</protein>
<dbReference type="PANTHER" id="PTHR21666:SF289">
    <property type="entry name" value="L-ALA--D-GLU ENDOPEPTIDASE"/>
    <property type="match status" value="1"/>
</dbReference>
<evidence type="ECO:0000256" key="1">
    <source>
        <dbReference type="ARBA" id="ARBA00022729"/>
    </source>
</evidence>
<dbReference type="Pfam" id="PF01551">
    <property type="entry name" value="Peptidase_M23"/>
    <property type="match status" value="1"/>
</dbReference>
<dbReference type="AlphaFoldDB" id="A0A953LGA0"/>
<gene>
    <name evidence="3" type="ORF">CWE10_20270</name>
</gene>
<evidence type="ECO:0000313" key="4">
    <source>
        <dbReference type="Proteomes" id="UP000732377"/>
    </source>
</evidence>
<dbReference type="InterPro" id="IPR050570">
    <property type="entry name" value="Cell_wall_metabolism_enzyme"/>
</dbReference>
<name>A0A953LGA0_SYMTR</name>
<dbReference type="RefSeq" id="WP_273381950.1">
    <property type="nucleotide sequence ID" value="NZ_PIUK01000517.1"/>
</dbReference>
<sequence length="57" mass="6129">LYAHASALLVTAGQRVEQGQPIARVGSTGRSTGPHLHFEIIVDDQPVNPLDYLPPQP</sequence>
<dbReference type="PANTHER" id="PTHR21666">
    <property type="entry name" value="PEPTIDASE-RELATED"/>
    <property type="match status" value="1"/>
</dbReference>
<evidence type="ECO:0000313" key="3">
    <source>
        <dbReference type="EMBL" id="MBY6278435.1"/>
    </source>
</evidence>
<feature type="domain" description="M23ase beta-sheet core" evidence="2">
    <location>
        <begin position="1"/>
        <end position="49"/>
    </location>
</feature>
<feature type="non-terminal residue" evidence="3">
    <location>
        <position position="1"/>
    </location>
</feature>
<keyword evidence="1" id="KW-0732">Signal</keyword>
<organism evidence="3 4">
    <name type="scientific">Symbiobacterium thermophilum</name>
    <dbReference type="NCBI Taxonomy" id="2734"/>
    <lineage>
        <taxon>Bacteria</taxon>
        <taxon>Bacillati</taxon>
        <taxon>Bacillota</taxon>
        <taxon>Clostridia</taxon>
        <taxon>Eubacteriales</taxon>
        <taxon>Symbiobacteriaceae</taxon>
        <taxon>Symbiobacterium</taxon>
    </lineage>
</organism>
<dbReference type="SUPFAM" id="SSF51261">
    <property type="entry name" value="Duplicated hybrid motif"/>
    <property type="match status" value="1"/>
</dbReference>
<dbReference type="InterPro" id="IPR011055">
    <property type="entry name" value="Dup_hybrid_motif"/>
</dbReference>
<evidence type="ECO:0000259" key="2">
    <source>
        <dbReference type="Pfam" id="PF01551"/>
    </source>
</evidence>
<dbReference type="EMBL" id="PIUK01000517">
    <property type="protein sequence ID" value="MBY6278435.1"/>
    <property type="molecule type" value="Genomic_DNA"/>
</dbReference>